<feature type="domain" description="LamG-like jellyroll fold" evidence="3">
    <location>
        <begin position="2"/>
        <end position="138"/>
    </location>
</feature>
<organism evidence="4 5">
    <name type="scientific">Adineta steineri</name>
    <dbReference type="NCBI Taxonomy" id="433720"/>
    <lineage>
        <taxon>Eukaryota</taxon>
        <taxon>Metazoa</taxon>
        <taxon>Spiralia</taxon>
        <taxon>Gnathifera</taxon>
        <taxon>Rotifera</taxon>
        <taxon>Eurotatoria</taxon>
        <taxon>Bdelloidea</taxon>
        <taxon>Adinetida</taxon>
        <taxon>Adinetidae</taxon>
        <taxon>Adineta</taxon>
    </lineage>
</organism>
<keyword evidence="1" id="KW-0732">Signal</keyword>
<dbReference type="Pfam" id="PF13517">
    <property type="entry name" value="FG-GAP_3"/>
    <property type="match status" value="4"/>
</dbReference>
<dbReference type="InterPro" id="IPR028994">
    <property type="entry name" value="Integrin_alpha_N"/>
</dbReference>
<dbReference type="PANTHER" id="PTHR46580">
    <property type="entry name" value="SENSOR KINASE-RELATED"/>
    <property type="match status" value="1"/>
</dbReference>
<dbReference type="AlphaFoldDB" id="A0A815LF78"/>
<dbReference type="SUPFAM" id="SSF49899">
    <property type="entry name" value="Concanavalin A-like lectins/glucanases"/>
    <property type="match status" value="4"/>
</dbReference>
<gene>
    <name evidence="4" type="ORF">VCS650_LOCUS36883</name>
</gene>
<name>A0A815LF78_9BILA</name>
<dbReference type="PANTHER" id="PTHR46580:SF4">
    <property type="entry name" value="ATP_GTP-BINDING PROTEIN"/>
    <property type="match status" value="1"/>
</dbReference>
<reference evidence="4" key="1">
    <citation type="submission" date="2021-02" db="EMBL/GenBank/DDBJ databases">
        <authorList>
            <person name="Nowell W R."/>
        </authorList>
    </citation>
    <scope>NUCLEOTIDE SEQUENCE</scope>
</reference>
<dbReference type="Proteomes" id="UP000663891">
    <property type="component" value="Unassembled WGS sequence"/>
</dbReference>
<evidence type="ECO:0000313" key="5">
    <source>
        <dbReference type="Proteomes" id="UP000663891"/>
    </source>
</evidence>
<evidence type="ECO:0000259" key="3">
    <source>
        <dbReference type="SMART" id="SM00560"/>
    </source>
</evidence>
<keyword evidence="2" id="KW-1015">Disulfide bond</keyword>
<evidence type="ECO:0000256" key="1">
    <source>
        <dbReference type="ARBA" id="ARBA00022729"/>
    </source>
</evidence>
<evidence type="ECO:0000256" key="2">
    <source>
        <dbReference type="ARBA" id="ARBA00023157"/>
    </source>
</evidence>
<accession>A0A815LF78</accession>
<comment type="caution">
    <text evidence="4">The sequence shown here is derived from an EMBL/GenBank/DDBJ whole genome shotgun (WGS) entry which is preliminary data.</text>
</comment>
<dbReference type="Pfam" id="PF13385">
    <property type="entry name" value="Laminin_G_3"/>
    <property type="match status" value="3"/>
</dbReference>
<dbReference type="SMART" id="SM00560">
    <property type="entry name" value="LamGL"/>
    <property type="match status" value="2"/>
</dbReference>
<dbReference type="InterPro" id="IPR013320">
    <property type="entry name" value="ConA-like_dom_sf"/>
</dbReference>
<dbReference type="InterPro" id="IPR006558">
    <property type="entry name" value="LamG-like"/>
</dbReference>
<protein>
    <recommendedName>
        <fullName evidence="3">LamG-like jellyroll fold domain-containing protein</fullName>
    </recommendedName>
</protein>
<sequence>MSLWVQRTSTGGGTLVHYSVQTNGKGWCIVPIGFSSAGNIIATVWAPQNQVTGPILSVNTWTHIATTYSQTYGLTLYVNGVFVGSTAPQSNDAPDTAIILILGNSLGGGGCNSQSIVTGIFSGYLDEFRVYSRELSAIEVSALAKDKTCFDGLMNGDETDIDCGGSCLTCAVGKNCTLTKDCDNLQCTNDICASATCNDTIKNNEETDVDCGGLNCSSCGTGKACSGAGDCVSKSCAFDICKDKTCSDGIMNGDETDIDCGGSCPVCGVYKMCKVDLDCITGCSNIACINGYCEPFPNEAYSFWRMENNAVDIISGLNGTDFNSPTYITPGITGGGYALKLIRSSYQYITIPTYKSFVNTSFTVEMWIYPTSLNNGYYYGLFTQYDTTSTDHSLVMLVRGVQLSLDFYNDGVTGTTSLTTYTWYHAAFVYDYPSKTQTVYLNGYQDASHVSNQPYLGTSGSINIGIYIDQVSLTMAPKSADDILNDATLASWHSFDCETSYDSGPNKLRGMAVDVTLAPGKVDQGLNFSLSSSYYQISGYVLLGIMSSSFSMSLWVQRTSTGGGTLVHYSTQTNGKGWCIVPIGFSSAGNIIATVWAPQNQIPGYVLLGVVSRSYSMSLWVQRTSTGGGTLVHYSTQTDGQGRCTVPIGFSSAGNITATAWKPNNQVTGPVLSVNTWTHLATTYSQIYGLTLYVNGTSVGSTGAQPNDAPNTAIILTLGNSLGGGGCSSQSIAIGTFYGYLDEFRVYSRELSAREISALTKETCSDGLMDGDETDIDCGGSCLTCAAGKKCTLTNDCDNAQCTNGTCADSSCQILTYSSYKSYSTGNQPWSISIADLDNDNNNDIIVLNAADANIGIYFNQGNRIFQTPIMFQTASYPQFVGSVDLNKDNNLDLIVAQGGNNSIGLFIGLGNRSFSSRMNIPVGDYPYGFGIGDFNKDGNLDIVAVNDYDNTASILFGYGNGSFESASTLSTGSYVAAVAVADFNGDSFPDFVDTDYSDNTVSLFINYGNGSFQQRIAYSTDTSPYKIAVADFNHDNYIDVAVGNYGSNTMSVLLGNGNGTLQPQISYSTGQYPIGIAVADLNNDTHIDIVVANYYNNYLSVFLGYGNGSFTAATSLTTDWYLTAVAIADLNGDGRLDIAATAYYDTLNILFNIC</sequence>
<dbReference type="EMBL" id="CAJNON010000943">
    <property type="protein sequence ID" value="CAF1407368.1"/>
    <property type="molecule type" value="Genomic_DNA"/>
</dbReference>
<dbReference type="OrthoDB" id="10125806at2759"/>
<dbReference type="SUPFAM" id="SSF69318">
    <property type="entry name" value="Integrin alpha N-terminal domain"/>
    <property type="match status" value="1"/>
</dbReference>
<dbReference type="InterPro" id="IPR013517">
    <property type="entry name" value="FG-GAP"/>
</dbReference>
<feature type="domain" description="LamG-like jellyroll fold" evidence="3">
    <location>
        <begin position="613"/>
        <end position="754"/>
    </location>
</feature>
<evidence type="ECO:0000313" key="4">
    <source>
        <dbReference type="EMBL" id="CAF1407368.1"/>
    </source>
</evidence>
<dbReference type="Gene3D" id="2.30.30.100">
    <property type="match status" value="3"/>
</dbReference>
<proteinExistence type="predicted"/>
<dbReference type="Gene3D" id="2.60.120.200">
    <property type="match status" value="4"/>
</dbReference>